<proteinExistence type="inferred from homology"/>
<dbReference type="Proteomes" id="UP000005808">
    <property type="component" value="Unassembled WGS sequence"/>
</dbReference>
<dbReference type="Pfam" id="PF00551">
    <property type="entry name" value="Formyl_trans_N"/>
    <property type="match status" value="1"/>
</dbReference>
<evidence type="ECO:0000256" key="4">
    <source>
        <dbReference type="ARBA" id="ARBA00016014"/>
    </source>
</evidence>
<comment type="catalytic activity">
    <reaction evidence="7 8">
        <text>L-methionyl-tRNA(fMet) + (6R)-10-formyltetrahydrofolate = N-formyl-L-methionyl-tRNA(fMet) + (6S)-5,6,7,8-tetrahydrofolate + H(+)</text>
        <dbReference type="Rhea" id="RHEA:24380"/>
        <dbReference type="Rhea" id="RHEA-COMP:9952"/>
        <dbReference type="Rhea" id="RHEA-COMP:9953"/>
        <dbReference type="ChEBI" id="CHEBI:15378"/>
        <dbReference type="ChEBI" id="CHEBI:57453"/>
        <dbReference type="ChEBI" id="CHEBI:78530"/>
        <dbReference type="ChEBI" id="CHEBI:78844"/>
        <dbReference type="ChEBI" id="CHEBI:195366"/>
        <dbReference type="EC" id="2.1.2.9"/>
    </reaction>
</comment>
<dbReference type="PATRIC" id="fig|1127483.3.peg.6381"/>
<dbReference type="InterPro" id="IPR036477">
    <property type="entry name" value="Formyl_transf_N_sf"/>
</dbReference>
<evidence type="ECO:0000256" key="5">
    <source>
        <dbReference type="ARBA" id="ARBA00022679"/>
    </source>
</evidence>
<comment type="caution">
    <text evidence="11">The sequence shown here is derived from an EMBL/GenBank/DDBJ whole genome shotgun (WGS) entry which is preliminary data.</text>
</comment>
<dbReference type="CDD" id="cd08646">
    <property type="entry name" value="FMT_core_Met-tRNA-FMT_N"/>
    <property type="match status" value="1"/>
</dbReference>
<protein>
    <recommendedName>
        <fullName evidence="4 8">Methionyl-tRNA formyltransferase</fullName>
        <ecNumber evidence="3 8">2.1.2.9</ecNumber>
    </recommendedName>
</protein>
<evidence type="ECO:0000259" key="10">
    <source>
        <dbReference type="Pfam" id="PF02911"/>
    </source>
</evidence>
<sequence>MPERAMSQAASPSQALRVAFAGTPEFARVALEAIHAAGFPVVAVFSQPDRPAGRGLQLQASPVKQYALEQGLGPVLQPRSLRRNGKYPEEAGAAVDALAQIAPDVMVVAAYGLILPAEVLALPRYGCLNIHASLLPRWRGAAPIHRAIEAGDAQTGITLMQMDEGLDTGAMIQGETVPIGPDDTTGTLHDTLAALGGRMVVDALRRLAAGQPLAATPQPAEGVTYAEKIAKEEAPLDLHRPATVLGAQVRAFNPFPGATVQVGQTVIKCWQAQPLTAAGGQPQVPGTVLAADADGVVIACGEGALRVTELQKPGGRPVPAQLFLQSMPLPAGTLCAVPEGAA</sequence>
<dbReference type="InterPro" id="IPR037022">
    <property type="entry name" value="Formyl_trans_C_sf"/>
</dbReference>
<dbReference type="InterPro" id="IPR011034">
    <property type="entry name" value="Formyl_transferase-like_C_sf"/>
</dbReference>
<dbReference type="InterPro" id="IPR002376">
    <property type="entry name" value="Formyl_transf_N"/>
</dbReference>
<dbReference type="AlphaFoldDB" id="H1SDR2"/>
<reference evidence="11 12" key="1">
    <citation type="journal article" date="2012" name="J. Bacteriol.">
        <title>De Novo Genome Project of Cupriavidus basilensis OR16.</title>
        <authorList>
            <person name="Cserhati M."/>
            <person name="Kriszt B."/>
            <person name="Szoboszlay S."/>
            <person name="Toth A."/>
            <person name="Szabo I."/>
            <person name="Tancsics A."/>
            <person name="Nagy I."/>
            <person name="Horvath B."/>
            <person name="Nagy I."/>
            <person name="Kukolya J."/>
        </authorList>
    </citation>
    <scope>NUCLEOTIDE SEQUENCE [LARGE SCALE GENOMIC DNA]</scope>
    <source>
        <strain evidence="11 12">OR16</strain>
    </source>
</reference>
<dbReference type="InterPro" id="IPR041711">
    <property type="entry name" value="Met-tRNA-FMT_N"/>
</dbReference>
<evidence type="ECO:0000256" key="7">
    <source>
        <dbReference type="ARBA" id="ARBA00048558"/>
    </source>
</evidence>
<dbReference type="GO" id="GO:0005829">
    <property type="term" value="C:cytosol"/>
    <property type="evidence" value="ECO:0007669"/>
    <property type="project" value="TreeGrafter"/>
</dbReference>
<evidence type="ECO:0000313" key="11">
    <source>
        <dbReference type="EMBL" id="EHP39339.1"/>
    </source>
</evidence>
<dbReference type="GO" id="GO:0004479">
    <property type="term" value="F:methionyl-tRNA formyltransferase activity"/>
    <property type="evidence" value="ECO:0007669"/>
    <property type="project" value="UniProtKB-UniRule"/>
</dbReference>
<dbReference type="PANTHER" id="PTHR11138">
    <property type="entry name" value="METHIONYL-TRNA FORMYLTRANSFERASE"/>
    <property type="match status" value="1"/>
</dbReference>
<dbReference type="HAMAP" id="MF_00182">
    <property type="entry name" value="Formyl_trans"/>
    <property type="match status" value="1"/>
</dbReference>
<dbReference type="InterPro" id="IPR001555">
    <property type="entry name" value="GART_AS"/>
</dbReference>
<dbReference type="SUPFAM" id="SSF53328">
    <property type="entry name" value="Formyltransferase"/>
    <property type="match status" value="1"/>
</dbReference>
<accession>H1SDR2</accession>
<dbReference type="Pfam" id="PF02911">
    <property type="entry name" value="Formyl_trans_C"/>
    <property type="match status" value="1"/>
</dbReference>
<feature type="domain" description="Formyl transferase C-terminal" evidence="10">
    <location>
        <begin position="228"/>
        <end position="326"/>
    </location>
</feature>
<dbReference type="PROSITE" id="PS00373">
    <property type="entry name" value="GART"/>
    <property type="match status" value="1"/>
</dbReference>
<evidence type="ECO:0000256" key="2">
    <source>
        <dbReference type="ARBA" id="ARBA00010699"/>
    </source>
</evidence>
<gene>
    <name evidence="8 11" type="primary">fmt</name>
    <name evidence="11" type="ORF">OR16_31989</name>
</gene>
<dbReference type="Gene3D" id="3.10.25.10">
    <property type="entry name" value="Formyl transferase, C-terminal domain"/>
    <property type="match status" value="1"/>
</dbReference>
<evidence type="ECO:0000256" key="6">
    <source>
        <dbReference type="ARBA" id="ARBA00022917"/>
    </source>
</evidence>
<feature type="domain" description="Formyl transferase N-terminal" evidence="9">
    <location>
        <begin position="17"/>
        <end position="204"/>
    </location>
</feature>
<evidence type="ECO:0000256" key="8">
    <source>
        <dbReference type="HAMAP-Rule" id="MF_00182"/>
    </source>
</evidence>
<evidence type="ECO:0000256" key="1">
    <source>
        <dbReference type="ARBA" id="ARBA00002606"/>
    </source>
</evidence>
<dbReference type="InterPro" id="IPR044135">
    <property type="entry name" value="Met-tRNA-FMT_C"/>
</dbReference>
<dbReference type="InterPro" id="IPR005794">
    <property type="entry name" value="Fmt"/>
</dbReference>
<organism evidence="11 12">
    <name type="scientific">Cupriavidus basilensis OR16</name>
    <dbReference type="NCBI Taxonomy" id="1127483"/>
    <lineage>
        <taxon>Bacteria</taxon>
        <taxon>Pseudomonadati</taxon>
        <taxon>Pseudomonadota</taxon>
        <taxon>Betaproteobacteria</taxon>
        <taxon>Burkholderiales</taxon>
        <taxon>Burkholderiaceae</taxon>
        <taxon>Cupriavidus</taxon>
    </lineage>
</organism>
<name>H1SDR2_9BURK</name>
<evidence type="ECO:0000313" key="12">
    <source>
        <dbReference type="Proteomes" id="UP000005808"/>
    </source>
</evidence>
<evidence type="ECO:0000256" key="3">
    <source>
        <dbReference type="ARBA" id="ARBA00012261"/>
    </source>
</evidence>
<comment type="function">
    <text evidence="1 8">Attaches a formyl group to the free amino group of methionyl-tRNA(fMet). The formyl group appears to play a dual role in the initiator identity of N-formylmethionyl-tRNA by promoting its recognition by IF2 and preventing the misappropriation of this tRNA by the elongation apparatus.</text>
</comment>
<feature type="binding site" evidence="8">
    <location>
        <begin position="133"/>
        <end position="136"/>
    </location>
    <ligand>
        <name>(6S)-5,6,7,8-tetrahydrofolate</name>
        <dbReference type="ChEBI" id="CHEBI:57453"/>
    </ligand>
</feature>
<dbReference type="EC" id="2.1.2.9" evidence="3 8"/>
<keyword evidence="5 8" id="KW-0808">Transferase</keyword>
<dbReference type="CDD" id="cd08704">
    <property type="entry name" value="Met_tRNA_FMT_C"/>
    <property type="match status" value="1"/>
</dbReference>
<keyword evidence="6 8" id="KW-0648">Protein biosynthesis</keyword>
<dbReference type="EMBL" id="AHJE01000094">
    <property type="protein sequence ID" value="EHP39339.1"/>
    <property type="molecule type" value="Genomic_DNA"/>
</dbReference>
<dbReference type="SUPFAM" id="SSF50486">
    <property type="entry name" value="FMT C-terminal domain-like"/>
    <property type="match status" value="1"/>
</dbReference>
<dbReference type="PANTHER" id="PTHR11138:SF5">
    <property type="entry name" value="METHIONYL-TRNA FORMYLTRANSFERASE, MITOCHONDRIAL"/>
    <property type="match status" value="1"/>
</dbReference>
<dbReference type="InterPro" id="IPR005793">
    <property type="entry name" value="Formyl_trans_C"/>
</dbReference>
<dbReference type="NCBIfam" id="TIGR00460">
    <property type="entry name" value="fmt"/>
    <property type="match status" value="1"/>
</dbReference>
<comment type="similarity">
    <text evidence="2 8">Belongs to the Fmt family.</text>
</comment>
<dbReference type="Gene3D" id="3.40.50.170">
    <property type="entry name" value="Formyl transferase, N-terminal domain"/>
    <property type="match status" value="1"/>
</dbReference>
<evidence type="ECO:0000259" key="9">
    <source>
        <dbReference type="Pfam" id="PF00551"/>
    </source>
</evidence>